<dbReference type="AlphaFoldDB" id="A0AAV4VUA3"/>
<comment type="caution">
    <text evidence="1">The sequence shown here is derived from an EMBL/GenBank/DDBJ whole genome shotgun (WGS) entry which is preliminary data.</text>
</comment>
<accession>A0AAV4VUA3</accession>
<organism evidence="1 2">
    <name type="scientific">Caerostris darwini</name>
    <dbReference type="NCBI Taxonomy" id="1538125"/>
    <lineage>
        <taxon>Eukaryota</taxon>
        <taxon>Metazoa</taxon>
        <taxon>Ecdysozoa</taxon>
        <taxon>Arthropoda</taxon>
        <taxon>Chelicerata</taxon>
        <taxon>Arachnida</taxon>
        <taxon>Araneae</taxon>
        <taxon>Araneomorphae</taxon>
        <taxon>Entelegynae</taxon>
        <taxon>Araneoidea</taxon>
        <taxon>Araneidae</taxon>
        <taxon>Caerostris</taxon>
    </lineage>
</organism>
<evidence type="ECO:0000313" key="2">
    <source>
        <dbReference type="Proteomes" id="UP001054837"/>
    </source>
</evidence>
<evidence type="ECO:0000313" key="1">
    <source>
        <dbReference type="EMBL" id="GIY74005.1"/>
    </source>
</evidence>
<dbReference type="EMBL" id="BPLQ01013680">
    <property type="protein sequence ID" value="GIY74005.1"/>
    <property type="molecule type" value="Genomic_DNA"/>
</dbReference>
<gene>
    <name evidence="1" type="ORF">CDAR_100811</name>
</gene>
<keyword evidence="2" id="KW-1185">Reference proteome</keyword>
<dbReference type="Proteomes" id="UP001054837">
    <property type="component" value="Unassembled WGS sequence"/>
</dbReference>
<reference evidence="1 2" key="1">
    <citation type="submission" date="2021-06" db="EMBL/GenBank/DDBJ databases">
        <title>Caerostris darwini draft genome.</title>
        <authorList>
            <person name="Kono N."/>
            <person name="Arakawa K."/>
        </authorList>
    </citation>
    <scope>NUCLEOTIDE SEQUENCE [LARGE SCALE GENOMIC DNA]</scope>
</reference>
<sequence length="115" mass="13138">MYLCREKLTPSSKNKNPITRLCPKCSQQPECGVKKLSEEIEFYVRERDAAQTMYLCGEKLTPSSKNKNPIMRFCPKCSQQPECGVKKLSEEIEFYVRERDAAWLCGKGVLSPAVI</sequence>
<protein>
    <submittedName>
        <fullName evidence="1">Uncharacterized protein</fullName>
    </submittedName>
</protein>
<name>A0AAV4VUA3_9ARAC</name>
<proteinExistence type="predicted"/>